<reference evidence="4" key="1">
    <citation type="journal article" date="2023" name="G3 (Bethesda)">
        <title>A reference genome for the long-term kleptoplast-retaining sea slug Elysia crispata morphotype clarki.</title>
        <authorList>
            <person name="Eastman K.E."/>
            <person name="Pendleton A.L."/>
            <person name="Shaikh M.A."/>
            <person name="Suttiyut T."/>
            <person name="Ogas R."/>
            <person name="Tomko P."/>
            <person name="Gavelis G."/>
            <person name="Widhalm J.R."/>
            <person name="Wisecaver J.H."/>
        </authorList>
    </citation>
    <scope>NUCLEOTIDE SEQUENCE</scope>
    <source>
        <strain evidence="4">ECLA1</strain>
    </source>
</reference>
<keyword evidence="3" id="KW-1133">Transmembrane helix</keyword>
<evidence type="ECO:0000256" key="3">
    <source>
        <dbReference type="SAM" id="Phobius"/>
    </source>
</evidence>
<keyword evidence="5" id="KW-1185">Reference proteome</keyword>
<protein>
    <submittedName>
        <fullName evidence="4">Uncharacterized protein</fullName>
    </submittedName>
</protein>
<proteinExistence type="predicted"/>
<comment type="caution">
    <text evidence="4">The sequence shown here is derived from an EMBL/GenBank/DDBJ whole genome shotgun (WGS) entry which is preliminary data.</text>
</comment>
<accession>A0AAE1B0K0</accession>
<keyword evidence="1" id="KW-0245">EGF-like domain</keyword>
<dbReference type="PANTHER" id="PTHR24043:SF8">
    <property type="entry name" value="EGF-LIKE DOMAIN-CONTAINING PROTEIN"/>
    <property type="match status" value="1"/>
</dbReference>
<evidence type="ECO:0000313" key="5">
    <source>
        <dbReference type="Proteomes" id="UP001283361"/>
    </source>
</evidence>
<evidence type="ECO:0000313" key="4">
    <source>
        <dbReference type="EMBL" id="KAK3797377.1"/>
    </source>
</evidence>
<name>A0AAE1B0K0_9GAST</name>
<gene>
    <name evidence="4" type="ORF">RRG08_066330</name>
</gene>
<dbReference type="PANTHER" id="PTHR24043">
    <property type="entry name" value="SCAVENGER RECEPTOR CLASS F"/>
    <property type="match status" value="1"/>
</dbReference>
<dbReference type="GO" id="GO:0005044">
    <property type="term" value="F:scavenger receptor activity"/>
    <property type="evidence" value="ECO:0007669"/>
    <property type="project" value="InterPro"/>
</dbReference>
<organism evidence="4 5">
    <name type="scientific">Elysia crispata</name>
    <name type="common">lettuce slug</name>
    <dbReference type="NCBI Taxonomy" id="231223"/>
    <lineage>
        <taxon>Eukaryota</taxon>
        <taxon>Metazoa</taxon>
        <taxon>Spiralia</taxon>
        <taxon>Lophotrochozoa</taxon>
        <taxon>Mollusca</taxon>
        <taxon>Gastropoda</taxon>
        <taxon>Heterobranchia</taxon>
        <taxon>Euthyneura</taxon>
        <taxon>Panpulmonata</taxon>
        <taxon>Sacoglossa</taxon>
        <taxon>Placobranchoidea</taxon>
        <taxon>Plakobranchidae</taxon>
        <taxon>Elysia</taxon>
    </lineage>
</organism>
<dbReference type="InterPro" id="IPR042635">
    <property type="entry name" value="MEGF10/SREC1/2-like"/>
</dbReference>
<evidence type="ECO:0000256" key="2">
    <source>
        <dbReference type="SAM" id="MobiDB-lite"/>
    </source>
</evidence>
<feature type="transmembrane region" description="Helical" evidence="3">
    <location>
        <begin position="180"/>
        <end position="206"/>
    </location>
</feature>
<dbReference type="Gene3D" id="2.170.300.10">
    <property type="entry name" value="Tie2 ligand-binding domain superfamily"/>
    <property type="match status" value="1"/>
</dbReference>
<keyword evidence="3" id="KW-0472">Membrane</keyword>
<dbReference type="EMBL" id="JAWDGP010000768">
    <property type="protein sequence ID" value="KAK3797377.1"/>
    <property type="molecule type" value="Genomic_DNA"/>
</dbReference>
<feature type="region of interest" description="Disordered" evidence="2">
    <location>
        <begin position="253"/>
        <end position="286"/>
    </location>
</feature>
<dbReference type="AlphaFoldDB" id="A0AAE1B0K0"/>
<keyword evidence="3" id="KW-0812">Transmembrane</keyword>
<evidence type="ECO:0000256" key="1">
    <source>
        <dbReference type="ARBA" id="ARBA00022536"/>
    </source>
</evidence>
<dbReference type="Proteomes" id="UP001283361">
    <property type="component" value="Unassembled WGS sequence"/>
</dbReference>
<sequence>MMEITSLLMSQLIKQGCDPGYTGSLCVQECKAGYYGQRCEKTCSDHCGGGQRSCHHVNGTCNLGCASGFKGALCIQECTKGYYGEGCTNQCSDHCAGDRTLCHHVTGTCDLGCDSGYQGDLCTLECNVTTWGHNCSEKCSAKCKNNSCNHLTGECNGCVDGYWGRFCDHVRQREVGSHGVVPISVFLGALFVILVIIAVISGFFIWKRRSQRKTEQQNNENDIHLSGMTLGPHIKEATGVFGSRPDATAAVAAEGRNERGVNPRPSRPASLIVSEQSRGREDGEDKRRVADDILEWTRKSFAVTQIIVHNRTRWNQLVHRSSIMQRPYDPGGLRDQ</sequence>
<feature type="compositionally biased region" description="Basic and acidic residues" evidence="2">
    <location>
        <begin position="277"/>
        <end position="286"/>
    </location>
</feature>